<name>A0A2S6N163_RHOGL</name>
<gene>
    <name evidence="1" type="ORF">CCS01_24805</name>
</gene>
<dbReference type="EMBL" id="NHRY01000245">
    <property type="protein sequence ID" value="PPQ28326.1"/>
    <property type="molecule type" value="Genomic_DNA"/>
</dbReference>
<protein>
    <submittedName>
        <fullName evidence="1">Uncharacterized protein</fullName>
    </submittedName>
</protein>
<dbReference type="Proteomes" id="UP000239724">
    <property type="component" value="Unassembled WGS sequence"/>
</dbReference>
<evidence type="ECO:0000313" key="2">
    <source>
        <dbReference type="Proteomes" id="UP000239724"/>
    </source>
</evidence>
<dbReference type="AlphaFoldDB" id="A0A2S6N163"/>
<accession>A0A2S6N163</accession>
<keyword evidence="2" id="KW-1185">Reference proteome</keyword>
<proteinExistence type="predicted"/>
<organism evidence="1 2">
    <name type="scientific">Rhodopila globiformis</name>
    <name type="common">Rhodopseudomonas globiformis</name>
    <dbReference type="NCBI Taxonomy" id="1071"/>
    <lineage>
        <taxon>Bacteria</taxon>
        <taxon>Pseudomonadati</taxon>
        <taxon>Pseudomonadota</taxon>
        <taxon>Alphaproteobacteria</taxon>
        <taxon>Acetobacterales</taxon>
        <taxon>Acetobacteraceae</taxon>
        <taxon>Rhodopila</taxon>
    </lineage>
</organism>
<sequence>MYGASSACVRCRPAAPSLSSMSWAMAGRDRLERHRRDDGGGVPFRREIPGYPGLQRGDTGQLLRAKPVRQRGATRRRQALSSFPPPAFAAKYDAAGIMDRHANVIWYPPARPAIITAAKASGVLATIYALETVLDLQDRTDVSDVGAGAAVTFS</sequence>
<reference evidence="1 2" key="1">
    <citation type="journal article" date="2018" name="Arch. Microbiol.">
        <title>New insights into the metabolic potential of the phototrophic purple bacterium Rhodopila globiformis DSM 161(T) from its draft genome sequence and evidence for a vanadium-dependent nitrogenase.</title>
        <authorList>
            <person name="Imhoff J.F."/>
            <person name="Rahn T."/>
            <person name="Kunzel S."/>
            <person name="Neulinger S.C."/>
        </authorList>
    </citation>
    <scope>NUCLEOTIDE SEQUENCE [LARGE SCALE GENOMIC DNA]</scope>
    <source>
        <strain evidence="1 2">DSM 161</strain>
    </source>
</reference>
<evidence type="ECO:0000313" key="1">
    <source>
        <dbReference type="EMBL" id="PPQ28326.1"/>
    </source>
</evidence>
<comment type="caution">
    <text evidence="1">The sequence shown here is derived from an EMBL/GenBank/DDBJ whole genome shotgun (WGS) entry which is preliminary data.</text>
</comment>